<reference evidence="12 13" key="1">
    <citation type="submission" date="2020-07" db="EMBL/GenBank/DDBJ databases">
        <title>The yeast mating-type switching endonuclease HO is a domesticated member of an unorthodox homing genetic element family.</title>
        <authorList>
            <person name="Coughlan A.Y."/>
            <person name="Lombardi L."/>
            <person name="Braun-Galleani S."/>
            <person name="Martos A.R."/>
            <person name="Galeote V."/>
            <person name="Bigey F."/>
            <person name="Dequin S."/>
            <person name="Byrne K.P."/>
            <person name="Wolfe K.H."/>
        </authorList>
    </citation>
    <scope>NUCLEOTIDE SEQUENCE [LARGE SCALE GENOMIC DNA]</scope>
    <source>
        <strain evidence="12 13">NRRL Y-6702</strain>
    </source>
</reference>
<feature type="domain" description="Myosin-binding" evidence="11">
    <location>
        <begin position="212"/>
        <end position="478"/>
    </location>
</feature>
<evidence type="ECO:0000256" key="5">
    <source>
        <dbReference type="ARBA" id="ARBA00022989"/>
    </source>
</evidence>
<dbReference type="GO" id="GO:0045033">
    <property type="term" value="P:peroxisome inheritance"/>
    <property type="evidence" value="ECO:0007669"/>
    <property type="project" value="InterPro"/>
</dbReference>
<evidence type="ECO:0000256" key="10">
    <source>
        <dbReference type="SAM" id="MobiDB-lite"/>
    </source>
</evidence>
<dbReference type="GO" id="GO:0017022">
    <property type="term" value="F:myosin binding"/>
    <property type="evidence" value="ECO:0007669"/>
    <property type="project" value="InterPro"/>
</dbReference>
<evidence type="ECO:0000256" key="9">
    <source>
        <dbReference type="ARBA" id="ARBA00023180"/>
    </source>
</evidence>
<proteinExistence type="inferred from homology"/>
<evidence type="ECO:0000313" key="13">
    <source>
        <dbReference type="Proteomes" id="UP000509704"/>
    </source>
</evidence>
<sequence>MRPELEPSNFEKSGLKMFSSRFPKRNSGIRHPFSSSITFPLLSSEETLSDGTSVDAGGIEYSTQWKRASDRASAEALHDYSPTIVNSETFSKTSALYGSGINGHVKNSWNDIINDIFQELPFDPNDQFLEEFQYAIVSSDCLNDTGTNRLPCSLGKSIMDFHKKSHSCTGAAVASIATKYGRLQVVSTNKFVLTKTLNYLETILVSFKTLRFLQKLRSNKVKATEKIVTALLIIIYVSIQQELFHLQYTKYKALITLKETLKNLQKFSSLLSKYHLKFKELSVFKTFASECIDNSFKSTLPFIRDLLSSTLDLFFYKVKIVTTNLLSVTNTTTLTKYCEIYSLHNSDLFHYLNNPAIEIEEKAKRFHILKKFTLCCLLSINHFDIRNDLTTSNVLLNFFPDFDIQSTECFHVRDTDKYNIVTDYLHELNTFIITLCSSLNGHKSVLYASEGLTSSSSSESHQEIQTQRQKKYSNDLRNCQKTSMMVNSLKRLEDTLLQSPNGEFSSETNEIVTATLEKLLTLWRGKARKNKQDTKLSPTLSSNRGFSLNVLQSSTSSILTDPTATRKAYLDSAIDFNEVEETQSDIEIDSESEDPNTIKFLQQKKGYRPKDKFQGLSDEELRGKLNEGILKFAVENNRGKERLRTQKSFELLRKATRKEKYRQFETRPSTVRDASTKYSSNMTSGSPYKLKFSSEESIPVLYEVRELLGESH</sequence>
<dbReference type="Proteomes" id="UP000509704">
    <property type="component" value="Chromosome 4"/>
</dbReference>
<evidence type="ECO:0000256" key="7">
    <source>
        <dbReference type="ARBA" id="ARBA00023140"/>
    </source>
</evidence>
<dbReference type="GO" id="GO:0005778">
    <property type="term" value="C:peroxisomal membrane"/>
    <property type="evidence" value="ECO:0007669"/>
    <property type="project" value="UniProtKB-SubCell"/>
</dbReference>
<evidence type="ECO:0000256" key="2">
    <source>
        <dbReference type="ARBA" id="ARBA00007231"/>
    </source>
</evidence>
<dbReference type="Pfam" id="PF12632">
    <property type="entry name" value="Vezatin"/>
    <property type="match status" value="1"/>
</dbReference>
<evidence type="ECO:0000256" key="4">
    <source>
        <dbReference type="ARBA" id="ARBA00022692"/>
    </source>
</evidence>
<evidence type="ECO:0000259" key="11">
    <source>
        <dbReference type="Pfam" id="PF12632"/>
    </source>
</evidence>
<keyword evidence="13" id="KW-1185">Reference proteome</keyword>
<dbReference type="KEGG" id="zmk:HG535_0D01410"/>
<gene>
    <name evidence="12" type="ORF">HG535_0D01410</name>
</gene>
<dbReference type="InterPro" id="IPR026235">
    <property type="entry name" value="INP2"/>
</dbReference>
<organism evidence="12 13">
    <name type="scientific">Zygotorulaspora mrakii</name>
    <name type="common">Zygosaccharomyces mrakii</name>
    <dbReference type="NCBI Taxonomy" id="42260"/>
    <lineage>
        <taxon>Eukaryota</taxon>
        <taxon>Fungi</taxon>
        <taxon>Dikarya</taxon>
        <taxon>Ascomycota</taxon>
        <taxon>Saccharomycotina</taxon>
        <taxon>Saccharomycetes</taxon>
        <taxon>Saccharomycetales</taxon>
        <taxon>Saccharomycetaceae</taxon>
        <taxon>Zygotorulaspora</taxon>
    </lineage>
</organism>
<keyword evidence="9" id="KW-0325">Glycoprotein</keyword>
<feature type="compositionally biased region" description="Polar residues" evidence="10">
    <location>
        <begin position="666"/>
        <end position="686"/>
    </location>
</feature>
<evidence type="ECO:0000313" key="12">
    <source>
        <dbReference type="EMBL" id="QLG72433.1"/>
    </source>
</evidence>
<comment type="similarity">
    <text evidence="2">Belongs to the INP2 family.</text>
</comment>
<keyword evidence="5" id="KW-1133">Transmembrane helix</keyword>
<accession>A0A7H9B1M4</accession>
<protein>
    <recommendedName>
        <fullName evidence="3">Inheritance of peroxisomes protein 2</fullName>
    </recommendedName>
</protein>
<dbReference type="EMBL" id="CP058607">
    <property type="protein sequence ID" value="QLG72433.1"/>
    <property type="molecule type" value="Genomic_DNA"/>
</dbReference>
<evidence type="ECO:0000256" key="3">
    <source>
        <dbReference type="ARBA" id="ARBA00021399"/>
    </source>
</evidence>
<keyword evidence="8" id="KW-0675">Receptor</keyword>
<name>A0A7H9B1M4_ZYGMR</name>
<comment type="subcellular location">
    <subcellularLocation>
        <location evidence="1">Peroxisome membrane</location>
        <topology evidence="1">Single-pass membrane protein</topology>
    </subcellularLocation>
</comment>
<dbReference type="GeneID" id="59236157"/>
<keyword evidence="6" id="KW-0472">Membrane</keyword>
<evidence type="ECO:0000256" key="8">
    <source>
        <dbReference type="ARBA" id="ARBA00023170"/>
    </source>
</evidence>
<keyword evidence="7" id="KW-0576">Peroxisome</keyword>
<keyword evidence="4" id="KW-0812">Transmembrane</keyword>
<dbReference type="OrthoDB" id="4045067at2759"/>
<evidence type="ECO:0000256" key="6">
    <source>
        <dbReference type="ARBA" id="ARBA00023136"/>
    </source>
</evidence>
<dbReference type="AlphaFoldDB" id="A0A7H9B1M4"/>
<dbReference type="PRINTS" id="PR02104">
    <property type="entry name" value="INPROXISOME2"/>
</dbReference>
<dbReference type="InterPro" id="IPR026859">
    <property type="entry name" value="Myosin-bd"/>
</dbReference>
<dbReference type="RefSeq" id="XP_037144161.1">
    <property type="nucleotide sequence ID" value="XM_037288266.1"/>
</dbReference>
<feature type="region of interest" description="Disordered" evidence="10">
    <location>
        <begin position="665"/>
        <end position="686"/>
    </location>
</feature>
<evidence type="ECO:0000256" key="1">
    <source>
        <dbReference type="ARBA" id="ARBA00004549"/>
    </source>
</evidence>